<dbReference type="InterPro" id="IPR027417">
    <property type="entry name" value="P-loop_NTPase"/>
</dbReference>
<feature type="domain" description="HTH luxR-type" evidence="4">
    <location>
        <begin position="776"/>
        <end position="841"/>
    </location>
</feature>
<dbReference type="PANTHER" id="PTHR44688:SF25">
    <property type="entry name" value="HTH LUXR-TYPE DOMAIN-CONTAINING PROTEIN"/>
    <property type="match status" value="1"/>
</dbReference>
<dbReference type="InterPro" id="IPR049945">
    <property type="entry name" value="AAA_22"/>
</dbReference>
<dbReference type="AlphaFoldDB" id="A0A6M6JSG8"/>
<dbReference type="SMART" id="SM00421">
    <property type="entry name" value="HTH_LUXR"/>
    <property type="match status" value="1"/>
</dbReference>
<dbReference type="InterPro" id="IPR016032">
    <property type="entry name" value="Sig_transdc_resp-reg_C-effctor"/>
</dbReference>
<keyword evidence="3" id="KW-0804">Transcription</keyword>
<gene>
    <name evidence="5" type="ORF">HOP40_28340</name>
</gene>
<dbReference type="PRINTS" id="PR00038">
    <property type="entry name" value="HTHLUXR"/>
</dbReference>
<evidence type="ECO:0000313" key="6">
    <source>
        <dbReference type="Proteomes" id="UP000505377"/>
    </source>
</evidence>
<dbReference type="SUPFAM" id="SSF46894">
    <property type="entry name" value="C-terminal effector domain of the bipartite response regulators"/>
    <property type="match status" value="1"/>
</dbReference>
<dbReference type="PANTHER" id="PTHR44688">
    <property type="entry name" value="DNA-BINDING TRANSCRIPTIONAL ACTIVATOR DEVR_DOSR"/>
    <property type="match status" value="1"/>
</dbReference>
<reference evidence="5 6" key="1">
    <citation type="submission" date="2020-05" db="EMBL/GenBank/DDBJ databases">
        <authorList>
            <person name="Mo P."/>
        </authorList>
    </citation>
    <scope>NUCLEOTIDE SEQUENCE [LARGE SCALE GENOMIC DNA]</scope>
    <source>
        <strain evidence="5 6">Gen01</strain>
    </source>
</reference>
<dbReference type="InterPro" id="IPR036388">
    <property type="entry name" value="WH-like_DNA-bd_sf"/>
</dbReference>
<dbReference type="EMBL" id="CP053564">
    <property type="protein sequence ID" value="QJY49181.1"/>
    <property type="molecule type" value="Genomic_DNA"/>
</dbReference>
<evidence type="ECO:0000256" key="1">
    <source>
        <dbReference type="ARBA" id="ARBA00023015"/>
    </source>
</evidence>
<proteinExistence type="predicted"/>
<dbReference type="CDD" id="cd06170">
    <property type="entry name" value="LuxR_C_like"/>
    <property type="match status" value="1"/>
</dbReference>
<dbReference type="Gene3D" id="1.10.10.10">
    <property type="entry name" value="Winged helix-like DNA-binding domain superfamily/Winged helix DNA-binding domain"/>
    <property type="match status" value="1"/>
</dbReference>
<dbReference type="SUPFAM" id="SSF52540">
    <property type="entry name" value="P-loop containing nucleoside triphosphate hydrolases"/>
    <property type="match status" value="1"/>
</dbReference>
<organism evidence="5 6">
    <name type="scientific">Pseudonocardia broussonetiae</name>
    <dbReference type="NCBI Taxonomy" id="2736640"/>
    <lineage>
        <taxon>Bacteria</taxon>
        <taxon>Bacillati</taxon>
        <taxon>Actinomycetota</taxon>
        <taxon>Actinomycetes</taxon>
        <taxon>Pseudonocardiales</taxon>
        <taxon>Pseudonocardiaceae</taxon>
        <taxon>Pseudonocardia</taxon>
    </lineage>
</organism>
<accession>A0A6M6JSG8</accession>
<protein>
    <recommendedName>
        <fullName evidence="4">HTH luxR-type domain-containing protein</fullName>
    </recommendedName>
</protein>
<dbReference type="Pfam" id="PF13401">
    <property type="entry name" value="AAA_22"/>
    <property type="match status" value="1"/>
</dbReference>
<dbReference type="InterPro" id="IPR000792">
    <property type="entry name" value="Tscrpt_reg_LuxR_C"/>
</dbReference>
<keyword evidence="1" id="KW-0805">Transcription regulation</keyword>
<dbReference type="RefSeq" id="WP_172164370.1">
    <property type="nucleotide sequence ID" value="NZ_CP053564.1"/>
</dbReference>
<dbReference type="GO" id="GO:0006355">
    <property type="term" value="P:regulation of DNA-templated transcription"/>
    <property type="evidence" value="ECO:0007669"/>
    <property type="project" value="InterPro"/>
</dbReference>
<sequence>MRIPMSKITMPELPPGLASRGHLLDLLDSAEPGQLVSVVAPAGYGKTVLVAEWSSRPGGLPVAWVAVDAADDAARFRATLLASLAAVPGLAPGIARVGARGSDADFVDDLGAVLDAASPVRLVLDDVHDLAEPALRDLARLVRRRPAGLQLVLVSRRDALLPLPRLRLEGQLRELRADALRFDLAETEALLRACEVVASAEEVAVLHERTDGWVAGLRFAVLALRSTDDPGGFIAHFSGSDRSIADYLTDEVMAGLPAPTRRQLGMGAVCGRLQVGLAEALFGRPDARRVLDDMVRGTGLVYRTDLESYHIHPLFRAYLEADLEGHHPARHHSSHTIAARWWLAADDPVHALRHAERAGDPALLAEALRDSGVRLVAAGRQDPVRRALVSAGSAAVAADARMALLSALVLHLRGAEVDAVAALEQARRVRPADPGPELGALDAAVGLLVDGRPTLQEVPPGPVPPELEVLGVLGRAEARAADEEDQDELRASLAGAAACAHAHDLACLEVRALSRLALLEAAYGDHRAMAAAATSAVRTSAAVGYPSAEWAAEATAVLAYRDLLAGEPVAARSRADDVLAVGQPLPEVADLILRVVRRAADADLGESGPEPLVPVDFSGVVAPAPLLAALASLEHFAVLAQGGDAVASDTAVRLERRIGKVGEILVMDARAHVLAGRFEAAIAALEPLKSGSVPALAAQTEVEAHVLLAGAALHTGDPLGGRSELAAALQLGADLDVVRPFAAMSGPPADLLRSVAPPAVGTGYLRRIAVARSTAGRRGSTCLSDREHDVLALLPSLLSATEIADELTVSVNTVKSHIRSIYSKLGVSSRREAVDGAIQRRLLG</sequence>
<evidence type="ECO:0000256" key="3">
    <source>
        <dbReference type="ARBA" id="ARBA00023163"/>
    </source>
</evidence>
<dbReference type="Pfam" id="PF25873">
    <property type="entry name" value="WHD_MalT"/>
    <property type="match status" value="1"/>
</dbReference>
<keyword evidence="6" id="KW-1185">Reference proteome</keyword>
<dbReference type="PROSITE" id="PS50043">
    <property type="entry name" value="HTH_LUXR_2"/>
    <property type="match status" value="1"/>
</dbReference>
<dbReference type="KEGG" id="pbro:HOP40_28340"/>
<dbReference type="Gene3D" id="3.40.50.300">
    <property type="entry name" value="P-loop containing nucleotide triphosphate hydrolases"/>
    <property type="match status" value="1"/>
</dbReference>
<dbReference type="Pfam" id="PF00196">
    <property type="entry name" value="GerE"/>
    <property type="match status" value="1"/>
</dbReference>
<dbReference type="Proteomes" id="UP000505377">
    <property type="component" value="Chromosome"/>
</dbReference>
<evidence type="ECO:0000259" key="4">
    <source>
        <dbReference type="PROSITE" id="PS50043"/>
    </source>
</evidence>
<dbReference type="GO" id="GO:0016887">
    <property type="term" value="F:ATP hydrolysis activity"/>
    <property type="evidence" value="ECO:0007669"/>
    <property type="project" value="InterPro"/>
</dbReference>
<name>A0A6M6JSG8_9PSEU</name>
<evidence type="ECO:0000313" key="5">
    <source>
        <dbReference type="EMBL" id="QJY49181.1"/>
    </source>
</evidence>
<dbReference type="GO" id="GO:0003677">
    <property type="term" value="F:DNA binding"/>
    <property type="evidence" value="ECO:0007669"/>
    <property type="project" value="UniProtKB-KW"/>
</dbReference>
<evidence type="ECO:0000256" key="2">
    <source>
        <dbReference type="ARBA" id="ARBA00023125"/>
    </source>
</evidence>
<keyword evidence="2" id="KW-0238">DNA-binding</keyword>
<dbReference type="InterPro" id="IPR059106">
    <property type="entry name" value="WHD_MalT"/>
</dbReference>